<dbReference type="Proteomes" id="UP000237105">
    <property type="component" value="Unassembled WGS sequence"/>
</dbReference>
<gene>
    <name evidence="1" type="ORF">PanWU01x14_254700</name>
</gene>
<keyword evidence="2" id="KW-1185">Reference proteome</keyword>
<organism evidence="1 2">
    <name type="scientific">Parasponia andersonii</name>
    <name type="common">Sponia andersonii</name>
    <dbReference type="NCBI Taxonomy" id="3476"/>
    <lineage>
        <taxon>Eukaryota</taxon>
        <taxon>Viridiplantae</taxon>
        <taxon>Streptophyta</taxon>
        <taxon>Embryophyta</taxon>
        <taxon>Tracheophyta</taxon>
        <taxon>Spermatophyta</taxon>
        <taxon>Magnoliopsida</taxon>
        <taxon>eudicotyledons</taxon>
        <taxon>Gunneridae</taxon>
        <taxon>Pentapetalae</taxon>
        <taxon>rosids</taxon>
        <taxon>fabids</taxon>
        <taxon>Rosales</taxon>
        <taxon>Cannabaceae</taxon>
        <taxon>Parasponia</taxon>
    </lineage>
</organism>
<dbReference type="OrthoDB" id="10508490at2759"/>
<proteinExistence type="predicted"/>
<reference evidence="2" key="1">
    <citation type="submission" date="2016-06" db="EMBL/GenBank/DDBJ databases">
        <title>Parallel loss of symbiosis genes in relatives of nitrogen-fixing non-legume Parasponia.</title>
        <authorList>
            <person name="Van Velzen R."/>
            <person name="Holmer R."/>
            <person name="Bu F."/>
            <person name="Rutten L."/>
            <person name="Van Zeijl A."/>
            <person name="Liu W."/>
            <person name="Santuari L."/>
            <person name="Cao Q."/>
            <person name="Sharma T."/>
            <person name="Shen D."/>
            <person name="Roswanjaya Y."/>
            <person name="Wardhani T."/>
            <person name="Kalhor M.S."/>
            <person name="Jansen J."/>
            <person name="Van den Hoogen J."/>
            <person name="Gungor B."/>
            <person name="Hartog M."/>
            <person name="Hontelez J."/>
            <person name="Verver J."/>
            <person name="Yang W.-C."/>
            <person name="Schijlen E."/>
            <person name="Repin R."/>
            <person name="Schilthuizen M."/>
            <person name="Schranz E."/>
            <person name="Heidstra R."/>
            <person name="Miyata K."/>
            <person name="Fedorova E."/>
            <person name="Kohlen W."/>
            <person name="Bisseling T."/>
            <person name="Smit S."/>
            <person name="Geurts R."/>
        </authorList>
    </citation>
    <scope>NUCLEOTIDE SEQUENCE [LARGE SCALE GENOMIC DNA]</scope>
    <source>
        <strain evidence="2">cv. WU1-14</strain>
    </source>
</reference>
<comment type="caution">
    <text evidence="1">The sequence shown here is derived from an EMBL/GenBank/DDBJ whole genome shotgun (WGS) entry which is preliminary data.</text>
</comment>
<evidence type="ECO:0000313" key="2">
    <source>
        <dbReference type="Proteomes" id="UP000237105"/>
    </source>
</evidence>
<accession>A0A2P5BB98</accession>
<dbReference type="EMBL" id="JXTB01000319">
    <property type="protein sequence ID" value="PON46050.1"/>
    <property type="molecule type" value="Genomic_DNA"/>
</dbReference>
<protein>
    <submittedName>
        <fullName evidence="1">Uncharacterized protein</fullName>
    </submittedName>
</protein>
<dbReference type="AlphaFoldDB" id="A0A2P5BB98"/>
<sequence length="100" mass="11057">MRVGNAGEVMSAISKKAVGLISPRDFKAQALCYRLSWAQDAGLCHSVSFFPRARIEYVSLQAPHGLAKFALQVHNDRILLEDDPPPIPSITVFDSSFNNR</sequence>
<name>A0A2P5BB98_PARAD</name>
<evidence type="ECO:0000313" key="1">
    <source>
        <dbReference type="EMBL" id="PON46050.1"/>
    </source>
</evidence>